<sequence>MAETTIYVQNPPTHTNIQQMEDILLKLDGTIRVLVDTQDGEVKIEYDESKVTVDDLTAALESEHYQIKG</sequence>
<evidence type="ECO:0008006" key="3">
    <source>
        <dbReference type="Google" id="ProtNLM"/>
    </source>
</evidence>
<dbReference type="EMBL" id="JAOUSF010000001">
    <property type="protein sequence ID" value="MCU9612372.1"/>
    <property type="molecule type" value="Genomic_DNA"/>
</dbReference>
<dbReference type="GO" id="GO:0046872">
    <property type="term" value="F:metal ion binding"/>
    <property type="evidence" value="ECO:0007669"/>
    <property type="project" value="InterPro"/>
</dbReference>
<protein>
    <recommendedName>
        <fullName evidence="3">HMA domain-containing protein</fullName>
    </recommendedName>
</protein>
<dbReference type="AlphaFoldDB" id="A0AAE3LM58"/>
<proteinExistence type="predicted"/>
<dbReference type="SUPFAM" id="SSF55008">
    <property type="entry name" value="HMA, heavy metal-associated domain"/>
    <property type="match status" value="1"/>
</dbReference>
<dbReference type="Gene3D" id="3.30.70.100">
    <property type="match status" value="1"/>
</dbReference>
<keyword evidence="2" id="KW-1185">Reference proteome</keyword>
<accession>A0AAE3LM58</accession>
<reference evidence="1" key="1">
    <citation type="submission" date="2022-10" db="EMBL/GenBank/DDBJ databases">
        <title>Description of Fervidibacillus gen. nov. in the family Fervidibacillaceae fam. nov. with two species, Fervidibacillus albus sp. nov., and Fervidibacillus halotolerans sp. nov., isolated from tidal flat sediments.</title>
        <authorList>
            <person name="Kwon K.K."/>
            <person name="Yang S.-H."/>
        </authorList>
    </citation>
    <scope>NUCLEOTIDE SEQUENCE</scope>
    <source>
        <strain evidence="1">JCM 19140</strain>
    </source>
</reference>
<name>A0AAE3LM58_9BACI</name>
<evidence type="ECO:0000313" key="2">
    <source>
        <dbReference type="Proteomes" id="UP001209318"/>
    </source>
</evidence>
<organism evidence="1 2">
    <name type="scientific">Perspicuibacillus lycopersici</name>
    <dbReference type="NCBI Taxonomy" id="1325689"/>
    <lineage>
        <taxon>Bacteria</taxon>
        <taxon>Bacillati</taxon>
        <taxon>Bacillota</taxon>
        <taxon>Bacilli</taxon>
        <taxon>Bacillales</taxon>
        <taxon>Bacillaceae</taxon>
        <taxon>Perspicuibacillus</taxon>
    </lineage>
</organism>
<evidence type="ECO:0000313" key="1">
    <source>
        <dbReference type="EMBL" id="MCU9612372.1"/>
    </source>
</evidence>
<gene>
    <name evidence="1" type="ORF">OEV98_02195</name>
</gene>
<dbReference type="InterPro" id="IPR036163">
    <property type="entry name" value="HMA_dom_sf"/>
</dbReference>
<comment type="caution">
    <text evidence="1">The sequence shown here is derived from an EMBL/GenBank/DDBJ whole genome shotgun (WGS) entry which is preliminary data.</text>
</comment>
<dbReference type="RefSeq" id="WP_263071504.1">
    <property type="nucleotide sequence ID" value="NZ_JAOUSF010000001.1"/>
</dbReference>
<dbReference type="Proteomes" id="UP001209318">
    <property type="component" value="Unassembled WGS sequence"/>
</dbReference>